<name>A0A151U0J1_CAJCA</name>
<dbReference type="Proteomes" id="UP000075243">
    <property type="component" value="Chromosome 2"/>
</dbReference>
<organism evidence="6 7">
    <name type="scientific">Cajanus cajan</name>
    <name type="common">Pigeon pea</name>
    <name type="synonym">Cajanus indicus</name>
    <dbReference type="NCBI Taxonomy" id="3821"/>
    <lineage>
        <taxon>Eukaryota</taxon>
        <taxon>Viridiplantae</taxon>
        <taxon>Streptophyta</taxon>
        <taxon>Embryophyta</taxon>
        <taxon>Tracheophyta</taxon>
        <taxon>Spermatophyta</taxon>
        <taxon>Magnoliopsida</taxon>
        <taxon>eudicotyledons</taxon>
        <taxon>Gunneridae</taxon>
        <taxon>Pentapetalae</taxon>
        <taxon>rosids</taxon>
        <taxon>fabids</taxon>
        <taxon>Fabales</taxon>
        <taxon>Fabaceae</taxon>
        <taxon>Papilionoideae</taxon>
        <taxon>50 kb inversion clade</taxon>
        <taxon>NPAAA clade</taxon>
        <taxon>indigoferoid/millettioid clade</taxon>
        <taxon>Phaseoleae</taxon>
        <taxon>Cajanus</taxon>
    </lineage>
</organism>
<dbReference type="InterPro" id="IPR014476">
    <property type="entry name" value="AHL15-29"/>
</dbReference>
<accession>A0A151U0J1</accession>
<evidence type="ECO:0000256" key="4">
    <source>
        <dbReference type="ARBA" id="ARBA00023242"/>
    </source>
</evidence>
<dbReference type="PANTHER" id="PTHR31100:SF15">
    <property type="entry name" value="AT-HOOK MOTIF NUCLEAR-LOCALIZED PROTEIN 24-RELATED"/>
    <property type="match status" value="1"/>
</dbReference>
<evidence type="ECO:0000256" key="2">
    <source>
        <dbReference type="ARBA" id="ARBA00023125"/>
    </source>
</evidence>
<reference evidence="6 7" key="1">
    <citation type="journal article" date="2012" name="Nat. Biotechnol.">
        <title>Draft genome sequence of pigeonpea (Cajanus cajan), an orphan legume crop of resource-poor farmers.</title>
        <authorList>
            <person name="Varshney R.K."/>
            <person name="Chen W."/>
            <person name="Li Y."/>
            <person name="Bharti A.K."/>
            <person name="Saxena R.K."/>
            <person name="Schlueter J.A."/>
            <person name="Donoghue M.T."/>
            <person name="Azam S."/>
            <person name="Fan G."/>
            <person name="Whaley A.M."/>
            <person name="Farmer A.D."/>
            <person name="Sheridan J."/>
            <person name="Iwata A."/>
            <person name="Tuteja R."/>
            <person name="Penmetsa R.V."/>
            <person name="Wu W."/>
            <person name="Upadhyaya H.D."/>
            <person name="Yang S.P."/>
            <person name="Shah T."/>
            <person name="Saxena K.B."/>
            <person name="Michael T."/>
            <person name="McCombie W.R."/>
            <person name="Yang B."/>
            <person name="Zhang G."/>
            <person name="Yang H."/>
            <person name="Wang J."/>
            <person name="Spillane C."/>
            <person name="Cook D.R."/>
            <person name="May G.D."/>
            <person name="Xu X."/>
            <person name="Jackson S.A."/>
        </authorList>
    </citation>
    <scope>NUCLEOTIDE SEQUENCE [LARGE SCALE GENOMIC DNA]</scope>
    <source>
        <strain evidence="7">cv. Asha</strain>
    </source>
</reference>
<dbReference type="GO" id="GO:0003680">
    <property type="term" value="F:minor groove of adenine-thymine-rich DNA binding"/>
    <property type="evidence" value="ECO:0007669"/>
    <property type="project" value="InterPro"/>
</dbReference>
<dbReference type="GO" id="GO:0005634">
    <property type="term" value="C:nucleus"/>
    <property type="evidence" value="ECO:0007669"/>
    <property type="project" value="TreeGrafter"/>
</dbReference>
<keyword evidence="7" id="KW-1185">Reference proteome</keyword>
<dbReference type="SUPFAM" id="SSF117856">
    <property type="entry name" value="AF0104/ALDC/Ptd012-like"/>
    <property type="match status" value="1"/>
</dbReference>
<evidence type="ECO:0000313" key="6">
    <source>
        <dbReference type="EMBL" id="KYP72843.1"/>
    </source>
</evidence>
<keyword evidence="3" id="KW-0804">Transcription</keyword>
<dbReference type="EMBL" id="CM003604">
    <property type="protein sequence ID" value="KYP72843.1"/>
    <property type="molecule type" value="Genomic_DNA"/>
</dbReference>
<evidence type="ECO:0000259" key="5">
    <source>
        <dbReference type="PROSITE" id="PS51742"/>
    </source>
</evidence>
<feature type="domain" description="PPC" evidence="5">
    <location>
        <begin position="1"/>
        <end position="70"/>
    </location>
</feature>
<dbReference type="PROSITE" id="PS51742">
    <property type="entry name" value="PPC"/>
    <property type="match status" value="1"/>
</dbReference>
<evidence type="ECO:0000256" key="1">
    <source>
        <dbReference type="ARBA" id="ARBA00023015"/>
    </source>
</evidence>
<proteinExistence type="predicted"/>
<dbReference type="PANTHER" id="PTHR31100">
    <property type="entry name" value="AT-HOOK MOTIF NUCLEAR-LOCALIZED PROTEIN 15"/>
    <property type="match status" value="1"/>
</dbReference>
<protein>
    <recommendedName>
        <fullName evidence="5">PPC domain-containing protein</fullName>
    </recommendedName>
</protein>
<sequence>MRIHVMEVVDTCDIVEVRILSGSGIVSNVTMRQSTSSSPIVRLQGRFEFLSLSSSLLPSSLTIYLVDGQA</sequence>
<evidence type="ECO:0000256" key="3">
    <source>
        <dbReference type="ARBA" id="ARBA00023163"/>
    </source>
</evidence>
<keyword evidence="1" id="KW-0805">Transcription regulation</keyword>
<dbReference type="STRING" id="3821.A0A151U0J1"/>
<dbReference type="AlphaFoldDB" id="A0A151U0J1"/>
<dbReference type="GO" id="GO:0003700">
    <property type="term" value="F:DNA-binding transcription factor activity"/>
    <property type="evidence" value="ECO:0007669"/>
    <property type="project" value="TreeGrafter"/>
</dbReference>
<keyword evidence="4" id="KW-0539">Nucleus</keyword>
<dbReference type="Pfam" id="PF03479">
    <property type="entry name" value="PCC"/>
    <property type="match status" value="1"/>
</dbReference>
<evidence type="ECO:0000313" key="7">
    <source>
        <dbReference type="Proteomes" id="UP000075243"/>
    </source>
</evidence>
<dbReference type="InterPro" id="IPR005175">
    <property type="entry name" value="PPC_dom"/>
</dbReference>
<dbReference type="Gene3D" id="3.30.1330.80">
    <property type="entry name" value="Hypothetical protein, similar to alpha- acetolactate decarboxylase, domain 2"/>
    <property type="match status" value="1"/>
</dbReference>
<keyword evidence="2" id="KW-0238">DNA-binding</keyword>
<gene>
    <name evidence="6" type="ORF">KK1_005446</name>
</gene>
<dbReference type="Gramene" id="C.cajan_05314.t">
    <property type="protein sequence ID" value="C.cajan_05314.t"/>
    <property type="gene ID" value="C.cajan_05314"/>
</dbReference>
<dbReference type="GO" id="GO:0010228">
    <property type="term" value="P:vegetative to reproductive phase transition of meristem"/>
    <property type="evidence" value="ECO:0007669"/>
    <property type="project" value="TreeGrafter"/>
</dbReference>